<keyword evidence="4" id="KW-0611">Plant defense</keyword>
<dbReference type="FunFam" id="1.10.10.10:FF:000322">
    <property type="entry name" value="Probable disease resistance protein At1g63360"/>
    <property type="match status" value="1"/>
</dbReference>
<dbReference type="InterPro" id="IPR002182">
    <property type="entry name" value="NB-ARC"/>
</dbReference>
<protein>
    <recommendedName>
        <fullName evidence="12">Disease resistance protein</fullName>
    </recommendedName>
</protein>
<dbReference type="PRINTS" id="PR00364">
    <property type="entry name" value="DISEASERSIST"/>
</dbReference>
<dbReference type="SUPFAM" id="SSF52540">
    <property type="entry name" value="P-loop containing nucleoside triphosphate hydrolases"/>
    <property type="match status" value="1"/>
</dbReference>
<dbReference type="PANTHER" id="PTHR36766">
    <property type="entry name" value="PLANT BROAD-SPECTRUM MILDEW RESISTANCE PROTEIN RPW8"/>
    <property type="match status" value="1"/>
</dbReference>
<feature type="domain" description="R13L1/DRL21-like LRR repeat region" evidence="9">
    <location>
        <begin position="680"/>
        <end position="805"/>
    </location>
</feature>
<keyword evidence="2" id="KW-0677">Repeat</keyword>
<keyword evidence="11" id="KW-1185">Reference proteome</keyword>
<evidence type="ECO:0000256" key="5">
    <source>
        <dbReference type="ARBA" id="ARBA00022840"/>
    </source>
</evidence>
<sequence length="1154" mass="131653">MCIAFSPTSELSFVLAFQMAESLLQMVIENLSAFVQDELATLWGVHSQIQELSGNLAAIHAVLQDAEEKQIRERAVKLWLQKLSDAAHVLDDILDECSIESNRLHSEQCLTRLDPVTIMFRRDIGKRMKEMVDRFRQIDEERRRFELRGRVPERQQEDEAWRQTCSGITEHNIYGREQDTENILEFLSRSADSSNDLSVYPIVGMGGLGKTTLVRWVYNDKKVIEHFDLRIWVCVSTEVNTMRILESIVESTRGHNPNLSTLEAMKNKVQEVLLGKRYLLVLDDVWSTDKWEDLKSVLLCGGGTKGAAILVTTRVESVASVMGTCPAHHLSPLSEDDNWLLFKYHAFGSDKVERRELVAIGKEIVKKCGGSPLASKALGSLLRNKKEEIQWVNVLESKFWDILEDDAIIVRALKISYFHLKLSLRQCFAFCAIFPQDFRMEKEQLIHLWMANGLIKSKGKLEIEDVGNEAWEELCQRSFFQEVEIDELGRTTFKMHDLFHELAQSIMGEECRVYDESASLTNLSTRVHHVTCLKPEREVNMDPFKKAESLRSMINLYPLDDHRNLNGLPPFNSLRALRTNASQLSELKSLTHLRYLNLRSSGITTLPECVSRLQKLQILKLERCENLSCLPKHLTQLKDLRHLLIEYCHSLVEMPPNIGELKCLRTLNLFIVDKKEGRGLSELRDLQLGGKLRIKGLENVINEGDARDANLSAKKKLENLYLSWGSSDSRRGANAERILEALEPPSNLKSFGMNGYSGVELPSWMQNTSILSSLVMVILYDCKNCKHLPPLGKLPHLTVLYVSGMKDVKYIDEDSYDGVDEKAFKSLKDLTLSKLPNLEGMLGDERVEMLPLLSKLKVSCVPKIKLPLLPSLEHIWIKGTGSDSDHSDSEGMASILEAIGQNMQHVKTLCISDFPKLKALPHELSSLSSLQKLEIYGGDELESFSENVLQGLCSLQSLTIHSCKKLRSLSEGVGHLTRLESLDIMICPKLVTLPSNMNKLVSLRGVLIACCDTLPEGLQHVPSLQSLEVYESNSIPEWLGEITSLQKLELTRVRLRSLPSSFRNLTSLRELSIDGCHKELQKRCTRVTGQDWQAIAHIPQFKLIPIHEETFSDKIRSKWRSWQLRRDRHRGRHHFAKDDRFDILVERLFYWYKM</sequence>
<evidence type="ECO:0000256" key="1">
    <source>
        <dbReference type="ARBA" id="ARBA00022614"/>
    </source>
</evidence>
<dbReference type="Pfam" id="PF23559">
    <property type="entry name" value="WHD_DRP"/>
    <property type="match status" value="1"/>
</dbReference>
<keyword evidence="1" id="KW-0433">Leucine-rich repeat</keyword>
<feature type="domain" description="Disease resistance protein winged helix" evidence="8">
    <location>
        <begin position="433"/>
        <end position="503"/>
    </location>
</feature>
<organism evidence="10 11">
    <name type="scientific">Arachis hypogaea</name>
    <name type="common">Peanut</name>
    <dbReference type="NCBI Taxonomy" id="3818"/>
    <lineage>
        <taxon>Eukaryota</taxon>
        <taxon>Viridiplantae</taxon>
        <taxon>Streptophyta</taxon>
        <taxon>Embryophyta</taxon>
        <taxon>Tracheophyta</taxon>
        <taxon>Spermatophyta</taxon>
        <taxon>Magnoliopsida</taxon>
        <taxon>eudicotyledons</taxon>
        <taxon>Gunneridae</taxon>
        <taxon>Pentapetalae</taxon>
        <taxon>rosids</taxon>
        <taxon>fabids</taxon>
        <taxon>Fabales</taxon>
        <taxon>Fabaceae</taxon>
        <taxon>Papilionoideae</taxon>
        <taxon>50 kb inversion clade</taxon>
        <taxon>dalbergioids sensu lato</taxon>
        <taxon>Dalbergieae</taxon>
        <taxon>Pterocarpus clade</taxon>
        <taxon>Arachis</taxon>
    </lineage>
</organism>
<dbReference type="SUPFAM" id="SSF52058">
    <property type="entry name" value="L domain-like"/>
    <property type="match status" value="1"/>
</dbReference>
<dbReference type="Pfam" id="PF25019">
    <property type="entry name" value="LRR_R13L1-DRL21"/>
    <property type="match status" value="1"/>
</dbReference>
<dbReference type="Gene3D" id="1.10.8.430">
    <property type="entry name" value="Helical domain of apoptotic protease-activating factors"/>
    <property type="match status" value="1"/>
</dbReference>
<dbReference type="GO" id="GO:0006952">
    <property type="term" value="P:defense response"/>
    <property type="evidence" value="ECO:0007669"/>
    <property type="project" value="UniProtKB-KW"/>
</dbReference>
<comment type="caution">
    <text evidence="10">The sequence shown here is derived from an EMBL/GenBank/DDBJ whole genome shotgun (WGS) entry which is preliminary data.</text>
</comment>
<evidence type="ECO:0000313" key="11">
    <source>
        <dbReference type="Proteomes" id="UP000289738"/>
    </source>
</evidence>
<keyword evidence="5" id="KW-0067">ATP-binding</keyword>
<dbReference type="Proteomes" id="UP000289738">
    <property type="component" value="Unassembled WGS sequence"/>
</dbReference>
<dbReference type="Gene3D" id="1.20.5.4130">
    <property type="match status" value="1"/>
</dbReference>
<dbReference type="GO" id="GO:0005524">
    <property type="term" value="F:ATP binding"/>
    <property type="evidence" value="ECO:0007669"/>
    <property type="project" value="UniProtKB-KW"/>
</dbReference>
<dbReference type="Pfam" id="PF18052">
    <property type="entry name" value="Rx_N"/>
    <property type="match status" value="1"/>
</dbReference>
<dbReference type="InterPro" id="IPR036388">
    <property type="entry name" value="WH-like_DNA-bd_sf"/>
</dbReference>
<feature type="domain" description="NB-ARC" evidence="6">
    <location>
        <begin position="177"/>
        <end position="347"/>
    </location>
</feature>
<dbReference type="AlphaFoldDB" id="A0A444WVG8"/>
<dbReference type="EMBL" id="SDMP01000021">
    <property type="protein sequence ID" value="RYQ81414.1"/>
    <property type="molecule type" value="Genomic_DNA"/>
</dbReference>
<dbReference type="Pfam" id="PF00931">
    <property type="entry name" value="NB-ARC"/>
    <property type="match status" value="1"/>
</dbReference>
<reference evidence="10 11" key="1">
    <citation type="submission" date="2019-01" db="EMBL/GenBank/DDBJ databases">
        <title>Sequencing of cultivated peanut Arachis hypogaea provides insights into genome evolution and oil improvement.</title>
        <authorList>
            <person name="Chen X."/>
        </authorList>
    </citation>
    <scope>NUCLEOTIDE SEQUENCE [LARGE SCALE GENOMIC DNA]</scope>
    <source>
        <strain evidence="11">cv. Fuhuasheng</strain>
        <tissue evidence="10">Leaves</tissue>
    </source>
</reference>
<dbReference type="InterPro" id="IPR042197">
    <property type="entry name" value="Apaf_helical"/>
</dbReference>
<dbReference type="PANTHER" id="PTHR36766:SF42">
    <property type="entry name" value="NB-ARC DOMAIN DISEASE RESISTANCE PROTEIN"/>
    <property type="match status" value="1"/>
</dbReference>
<dbReference type="Gene3D" id="1.10.10.10">
    <property type="entry name" value="Winged helix-like DNA-binding domain superfamily/Winged helix DNA-binding domain"/>
    <property type="match status" value="1"/>
</dbReference>
<evidence type="ECO:0000256" key="4">
    <source>
        <dbReference type="ARBA" id="ARBA00022821"/>
    </source>
</evidence>
<dbReference type="STRING" id="3818.A0A444WVG8"/>
<dbReference type="InterPro" id="IPR056789">
    <property type="entry name" value="LRR_R13L1-DRL21"/>
</dbReference>
<dbReference type="Gene3D" id="3.40.50.300">
    <property type="entry name" value="P-loop containing nucleotide triphosphate hydrolases"/>
    <property type="match status" value="1"/>
</dbReference>
<dbReference type="InterPro" id="IPR058922">
    <property type="entry name" value="WHD_DRP"/>
</dbReference>
<evidence type="ECO:0008006" key="12">
    <source>
        <dbReference type="Google" id="ProtNLM"/>
    </source>
</evidence>
<keyword evidence="3" id="KW-0547">Nucleotide-binding</keyword>
<feature type="domain" description="Disease resistance N-terminal" evidence="7">
    <location>
        <begin position="24"/>
        <end position="108"/>
    </location>
</feature>
<dbReference type="GO" id="GO:0051707">
    <property type="term" value="P:response to other organism"/>
    <property type="evidence" value="ECO:0007669"/>
    <property type="project" value="UniProtKB-ARBA"/>
</dbReference>
<dbReference type="InterPro" id="IPR027417">
    <property type="entry name" value="P-loop_NTPase"/>
</dbReference>
<gene>
    <name evidence="10" type="ORF">Ahy_Scaffold1g107342</name>
</gene>
<evidence type="ECO:0000256" key="3">
    <source>
        <dbReference type="ARBA" id="ARBA00022741"/>
    </source>
</evidence>
<dbReference type="InterPro" id="IPR041118">
    <property type="entry name" value="Rx_N"/>
</dbReference>
<dbReference type="GO" id="GO:0043531">
    <property type="term" value="F:ADP binding"/>
    <property type="evidence" value="ECO:0007669"/>
    <property type="project" value="InterPro"/>
</dbReference>
<proteinExistence type="predicted"/>
<evidence type="ECO:0000313" key="10">
    <source>
        <dbReference type="EMBL" id="RYQ81414.1"/>
    </source>
</evidence>
<dbReference type="FunFam" id="3.40.50.300:FF:001091">
    <property type="entry name" value="Probable disease resistance protein At1g61300"/>
    <property type="match status" value="1"/>
</dbReference>
<evidence type="ECO:0000256" key="2">
    <source>
        <dbReference type="ARBA" id="ARBA00022737"/>
    </source>
</evidence>
<dbReference type="CDD" id="cd14798">
    <property type="entry name" value="RX-CC_like"/>
    <property type="match status" value="1"/>
</dbReference>
<evidence type="ECO:0000259" key="7">
    <source>
        <dbReference type="Pfam" id="PF18052"/>
    </source>
</evidence>
<evidence type="ECO:0000259" key="9">
    <source>
        <dbReference type="Pfam" id="PF25019"/>
    </source>
</evidence>
<dbReference type="SUPFAM" id="SSF52047">
    <property type="entry name" value="RNI-like"/>
    <property type="match status" value="1"/>
</dbReference>
<evidence type="ECO:0000259" key="6">
    <source>
        <dbReference type="Pfam" id="PF00931"/>
    </source>
</evidence>
<name>A0A444WVG8_ARAHY</name>
<dbReference type="Gene3D" id="3.80.10.10">
    <property type="entry name" value="Ribonuclease Inhibitor"/>
    <property type="match status" value="2"/>
</dbReference>
<dbReference type="InterPro" id="IPR032675">
    <property type="entry name" value="LRR_dom_sf"/>
</dbReference>
<dbReference type="InterPro" id="IPR038005">
    <property type="entry name" value="RX-like_CC"/>
</dbReference>
<accession>A0A444WVG8</accession>
<evidence type="ECO:0000259" key="8">
    <source>
        <dbReference type="Pfam" id="PF23559"/>
    </source>
</evidence>